<dbReference type="Proteomes" id="UP001597145">
    <property type="component" value="Unassembled WGS sequence"/>
</dbReference>
<dbReference type="SMART" id="SM00347">
    <property type="entry name" value="HTH_MARR"/>
    <property type="match status" value="1"/>
</dbReference>
<dbReference type="PANTHER" id="PTHR33164:SF64">
    <property type="entry name" value="TRANSCRIPTIONAL REGULATOR SLYA"/>
    <property type="match status" value="1"/>
</dbReference>
<feature type="domain" description="HTH marR-type" evidence="4">
    <location>
        <begin position="8"/>
        <end position="140"/>
    </location>
</feature>
<dbReference type="PROSITE" id="PS50995">
    <property type="entry name" value="HTH_MARR_2"/>
    <property type="match status" value="1"/>
</dbReference>
<evidence type="ECO:0000313" key="6">
    <source>
        <dbReference type="Proteomes" id="UP001597145"/>
    </source>
</evidence>
<dbReference type="InterPro" id="IPR036390">
    <property type="entry name" value="WH_DNA-bd_sf"/>
</dbReference>
<dbReference type="RefSeq" id="WP_343987321.1">
    <property type="nucleotide sequence ID" value="NZ_BAAAJG010000028.1"/>
</dbReference>
<organism evidence="5 6">
    <name type="scientific">Pseudonocardia aurantiaca</name>
    <dbReference type="NCBI Taxonomy" id="75290"/>
    <lineage>
        <taxon>Bacteria</taxon>
        <taxon>Bacillati</taxon>
        <taxon>Actinomycetota</taxon>
        <taxon>Actinomycetes</taxon>
        <taxon>Pseudonocardiales</taxon>
        <taxon>Pseudonocardiaceae</taxon>
        <taxon>Pseudonocardia</taxon>
    </lineage>
</organism>
<evidence type="ECO:0000259" key="4">
    <source>
        <dbReference type="PROSITE" id="PS50995"/>
    </source>
</evidence>
<proteinExistence type="predicted"/>
<reference evidence="6" key="1">
    <citation type="journal article" date="2019" name="Int. J. Syst. Evol. Microbiol.">
        <title>The Global Catalogue of Microorganisms (GCM) 10K type strain sequencing project: providing services to taxonomists for standard genome sequencing and annotation.</title>
        <authorList>
            <consortium name="The Broad Institute Genomics Platform"/>
            <consortium name="The Broad Institute Genome Sequencing Center for Infectious Disease"/>
            <person name="Wu L."/>
            <person name="Ma J."/>
        </authorList>
    </citation>
    <scope>NUCLEOTIDE SEQUENCE [LARGE SCALE GENOMIC DNA]</scope>
    <source>
        <strain evidence="6">JCM 12165</strain>
    </source>
</reference>
<dbReference type="InterPro" id="IPR036388">
    <property type="entry name" value="WH-like_DNA-bd_sf"/>
</dbReference>
<accession>A0ABW4FYH5</accession>
<dbReference type="PRINTS" id="PR00598">
    <property type="entry name" value="HTHMARR"/>
</dbReference>
<keyword evidence="1" id="KW-0805">Transcription regulation</keyword>
<sequence>MTTPPAVESDLGWALGTVMRTYMAAANDAVDGIPGGPRGYQVLAAANRGERGSQLALAQRLGVDRTVMTYLLDDLETAGLVERRPDPADRRARRVVLTEAGSARLCDVERRLRTAEEHVLGPLAPEEQETLRALLRRLATRTGAHSADVCAVAEEIQKQDAAVARPSR</sequence>
<dbReference type="SUPFAM" id="SSF46785">
    <property type="entry name" value="Winged helix' DNA-binding domain"/>
    <property type="match status" value="1"/>
</dbReference>
<evidence type="ECO:0000256" key="2">
    <source>
        <dbReference type="ARBA" id="ARBA00023125"/>
    </source>
</evidence>
<dbReference type="InterPro" id="IPR000835">
    <property type="entry name" value="HTH_MarR-typ"/>
</dbReference>
<dbReference type="InterPro" id="IPR039422">
    <property type="entry name" value="MarR/SlyA-like"/>
</dbReference>
<keyword evidence="6" id="KW-1185">Reference proteome</keyword>
<protein>
    <submittedName>
        <fullName evidence="5">MarR family winged helix-turn-helix transcriptional regulator</fullName>
    </submittedName>
</protein>
<keyword evidence="3" id="KW-0804">Transcription</keyword>
<gene>
    <name evidence="5" type="ORF">ACFSCY_37905</name>
</gene>
<keyword evidence="2" id="KW-0238">DNA-binding</keyword>
<dbReference type="Gene3D" id="1.10.10.10">
    <property type="entry name" value="Winged helix-like DNA-binding domain superfamily/Winged helix DNA-binding domain"/>
    <property type="match status" value="1"/>
</dbReference>
<evidence type="ECO:0000313" key="5">
    <source>
        <dbReference type="EMBL" id="MFD1535198.1"/>
    </source>
</evidence>
<name>A0ABW4FYH5_9PSEU</name>
<evidence type="ECO:0000256" key="3">
    <source>
        <dbReference type="ARBA" id="ARBA00023163"/>
    </source>
</evidence>
<dbReference type="PANTHER" id="PTHR33164">
    <property type="entry name" value="TRANSCRIPTIONAL REGULATOR, MARR FAMILY"/>
    <property type="match status" value="1"/>
</dbReference>
<dbReference type="Pfam" id="PF12802">
    <property type="entry name" value="MarR_2"/>
    <property type="match status" value="1"/>
</dbReference>
<evidence type="ECO:0000256" key="1">
    <source>
        <dbReference type="ARBA" id="ARBA00023015"/>
    </source>
</evidence>
<dbReference type="EMBL" id="JBHUCP010000051">
    <property type="protein sequence ID" value="MFD1535198.1"/>
    <property type="molecule type" value="Genomic_DNA"/>
</dbReference>
<comment type="caution">
    <text evidence="5">The sequence shown here is derived from an EMBL/GenBank/DDBJ whole genome shotgun (WGS) entry which is preliminary data.</text>
</comment>